<dbReference type="InterPro" id="IPR023994">
    <property type="entry name" value="NiFe-hyd_HybE"/>
</dbReference>
<dbReference type="InterPro" id="IPR038530">
    <property type="entry name" value="NiFe-hyd_HybE_sf"/>
</dbReference>
<gene>
    <name evidence="1" type="ORF">J2W39_003395</name>
</gene>
<proteinExistence type="predicted"/>
<dbReference type="NCBIfam" id="TIGR03993">
    <property type="entry name" value="hydrog_HybE"/>
    <property type="match status" value="1"/>
</dbReference>
<dbReference type="AlphaFoldDB" id="A0AAW8EGN3"/>
<organism evidence="1 2">
    <name type="scientific">Variovorax paradoxus</name>
    <dbReference type="NCBI Taxonomy" id="34073"/>
    <lineage>
        <taxon>Bacteria</taxon>
        <taxon>Pseudomonadati</taxon>
        <taxon>Pseudomonadota</taxon>
        <taxon>Betaproteobacteria</taxon>
        <taxon>Burkholderiales</taxon>
        <taxon>Comamonadaceae</taxon>
        <taxon>Variovorax</taxon>
    </lineage>
</organism>
<dbReference type="RefSeq" id="WP_307594737.1">
    <property type="nucleotide sequence ID" value="NZ_JAUSRV010000008.1"/>
</dbReference>
<dbReference type="Gene3D" id="3.30.1460.40">
    <property type="entry name" value="[NiFe]-hydrogenase assembly chaperone, HybE"/>
    <property type="match status" value="1"/>
</dbReference>
<dbReference type="Proteomes" id="UP001224845">
    <property type="component" value="Unassembled WGS sequence"/>
</dbReference>
<dbReference type="Pfam" id="PF11939">
    <property type="entry name" value="NiFe-hyd_HybE"/>
    <property type="match status" value="1"/>
</dbReference>
<protein>
    <submittedName>
        <fullName evidence="1">[NiFe] hydrogenase assembly HybE family chaperone</fullName>
    </submittedName>
</protein>
<reference evidence="1" key="1">
    <citation type="submission" date="2023-07" db="EMBL/GenBank/DDBJ databases">
        <title>Sorghum-associated microbial communities from plants grown in Nebraska, USA.</title>
        <authorList>
            <person name="Schachtman D."/>
        </authorList>
    </citation>
    <scope>NUCLEOTIDE SEQUENCE</scope>
    <source>
        <strain evidence="1">DS3315</strain>
    </source>
</reference>
<accession>A0AAW8EGN3</accession>
<evidence type="ECO:0000313" key="2">
    <source>
        <dbReference type="Proteomes" id="UP001224845"/>
    </source>
</evidence>
<sequence length="177" mass="19300">MTHTQAPGHDELTLRTRAFEALFDGIAHARMAGLPFMNNALRVEAVDFRLEPSRGPDPVQGTPESAHAAGVLVTPWFMNLVRFPLVRRDMPARVGTMRVRKVGHEQFTFTGAHEDSFGSFEACSLFSPVFEFGTQCDAIATASALLAQLRQPAAARPAAPARRSFLLGRGATQRQAP</sequence>
<comment type="caution">
    <text evidence="1">The sequence shown here is derived from an EMBL/GenBank/DDBJ whole genome shotgun (WGS) entry which is preliminary data.</text>
</comment>
<evidence type="ECO:0000313" key="1">
    <source>
        <dbReference type="EMBL" id="MDP9972153.1"/>
    </source>
</evidence>
<dbReference type="EMBL" id="JAUSRV010000008">
    <property type="protein sequence ID" value="MDP9972153.1"/>
    <property type="molecule type" value="Genomic_DNA"/>
</dbReference>
<name>A0AAW8EGN3_VARPD</name>